<comment type="caution">
    <text evidence="1">The sequence shown here is derived from an EMBL/GenBank/DDBJ whole genome shotgun (WGS) entry which is preliminary data.</text>
</comment>
<gene>
    <name evidence="1" type="ORF">KN815_41505</name>
</gene>
<name>A0ABS6CTK7_9ACTN</name>
<dbReference type="SUPFAM" id="SSF51735">
    <property type="entry name" value="NAD(P)-binding Rossmann-fold domains"/>
    <property type="match status" value="1"/>
</dbReference>
<dbReference type="Proteomes" id="UP000720508">
    <property type="component" value="Unassembled WGS sequence"/>
</dbReference>
<accession>A0ABS6CTK7</accession>
<dbReference type="InterPro" id="IPR036291">
    <property type="entry name" value="NAD(P)-bd_dom_sf"/>
</dbReference>
<keyword evidence="2" id="KW-1185">Reference proteome</keyword>
<organism evidence="1 2">
    <name type="scientific">Streptomyces niphimycinicus</name>
    <dbReference type="NCBI Taxonomy" id="2842201"/>
    <lineage>
        <taxon>Bacteria</taxon>
        <taxon>Bacillati</taxon>
        <taxon>Actinomycetota</taxon>
        <taxon>Actinomycetes</taxon>
        <taxon>Kitasatosporales</taxon>
        <taxon>Streptomycetaceae</taxon>
        <taxon>Streptomyces</taxon>
    </lineage>
</organism>
<sequence length="30" mass="3004">GKAAAFLLSPAASYLTGLMLPVDGGALHNF</sequence>
<dbReference type="Gene3D" id="3.40.50.720">
    <property type="entry name" value="NAD(P)-binding Rossmann-like Domain"/>
    <property type="match status" value="1"/>
</dbReference>
<reference evidence="1 2" key="1">
    <citation type="submission" date="2021-06" db="EMBL/GenBank/DDBJ databases">
        <authorList>
            <person name="Pan X."/>
        </authorList>
    </citation>
    <scope>NUCLEOTIDE SEQUENCE [LARGE SCALE GENOMIC DNA]</scope>
    <source>
        <strain evidence="1 2">4503</strain>
    </source>
</reference>
<evidence type="ECO:0000313" key="1">
    <source>
        <dbReference type="EMBL" id="MBU3870293.1"/>
    </source>
</evidence>
<feature type="non-terminal residue" evidence="1">
    <location>
        <position position="1"/>
    </location>
</feature>
<evidence type="ECO:0000313" key="2">
    <source>
        <dbReference type="Proteomes" id="UP000720508"/>
    </source>
</evidence>
<dbReference type="EMBL" id="JAHLEM010000739">
    <property type="protein sequence ID" value="MBU3870293.1"/>
    <property type="molecule type" value="Genomic_DNA"/>
</dbReference>
<proteinExistence type="predicted"/>
<protein>
    <submittedName>
        <fullName evidence="1">Oxidoreductase</fullName>
    </submittedName>
</protein>